<dbReference type="InterPro" id="IPR006558">
    <property type="entry name" value="LamG-like"/>
</dbReference>
<dbReference type="Gene3D" id="3.20.20.80">
    <property type="entry name" value="Glycosidases"/>
    <property type="match status" value="1"/>
</dbReference>
<organism evidence="5 6">
    <name type="scientific">Geobacter pickeringii</name>
    <dbReference type="NCBI Taxonomy" id="345632"/>
    <lineage>
        <taxon>Bacteria</taxon>
        <taxon>Pseudomonadati</taxon>
        <taxon>Thermodesulfobacteriota</taxon>
        <taxon>Desulfuromonadia</taxon>
        <taxon>Geobacterales</taxon>
        <taxon>Geobacteraceae</taxon>
        <taxon>Geobacter</taxon>
    </lineage>
</organism>
<protein>
    <recommendedName>
        <fullName evidence="4">LamG-like jellyroll fold domain-containing protein</fullName>
    </recommendedName>
</protein>
<dbReference type="PANTHER" id="PTHR43405:SF1">
    <property type="entry name" value="GLYCOSYL HYDROLASE DIGH"/>
    <property type="match status" value="1"/>
</dbReference>
<keyword evidence="6" id="KW-1185">Reference proteome</keyword>
<sequence length="600" mass="68056">MKRSTFIWFIAAMAFHLILPFGSGWAGGVSNVAADKAVSVVSFDGNWPKSSDGIPVVRRGGKIVATGVVGKALSLGQGEVLELDAGRLINPREGSISLWVRPHWSGSDKASHTFVSFSWEPGGSYFVLSRGWWEPAGARLTYLVANNNEYANLARDIRYEKGEWTHLVAAWEEGNPGRIRLYVNGLLSSENKRYVGTVKPGRRRLYIGSDEGTPHANRRWADADFDEISLYRRALSETEVRDLYERQKPVRTPVPKHADGVAVEMRAIFDEGIGWQSESGARETIRRIKKAGFNVYLPCVWHGNGARYPTTFTESERKQRFYGRDPLARLIAIAHENGIKVYPWFTVALREKDFSLRHPEFFDNKTPDNAFDLHRPDFQRFITGMITDVVRRYPVDGINLDYIRTMGTCRCKFCADEYRKTHGRELLGDLAHPKADGTLEPHLQSWQDGAVESIVREVSTQARKLRPNIVISISGQPQPYPNQEGRQEARWLNAGLADLVFDMEYANPPDAERHHLVSSQFRDPRKLVLLISNHDWATGRPVPKQPDKLAHTVDYVRERWGRGVGIYLYSMLDDEQMAAFARGPFSRPSRVPDYATRAEE</sequence>
<name>A0A0B5B9J5_9BACT</name>
<dbReference type="InterPro" id="IPR052177">
    <property type="entry name" value="Divisome_Glycosyl_Hydrolase"/>
</dbReference>
<dbReference type="Pfam" id="PF13385">
    <property type="entry name" value="Laminin_G_3"/>
    <property type="match status" value="1"/>
</dbReference>
<evidence type="ECO:0000313" key="5">
    <source>
        <dbReference type="EMBL" id="AJE03247.1"/>
    </source>
</evidence>
<evidence type="ECO:0000313" key="6">
    <source>
        <dbReference type="Proteomes" id="UP000057609"/>
    </source>
</evidence>
<evidence type="ECO:0000256" key="3">
    <source>
        <dbReference type="SAM" id="SignalP"/>
    </source>
</evidence>
<dbReference type="AlphaFoldDB" id="A0A0B5B9J5"/>
<dbReference type="STRING" id="345632.GPICK_07680"/>
<dbReference type="Gene3D" id="2.60.120.200">
    <property type="match status" value="1"/>
</dbReference>
<gene>
    <name evidence="5" type="ORF">GPICK_07680</name>
</gene>
<evidence type="ECO:0000256" key="1">
    <source>
        <dbReference type="ARBA" id="ARBA00022729"/>
    </source>
</evidence>
<dbReference type="InterPro" id="IPR013320">
    <property type="entry name" value="ConA-like_dom_sf"/>
</dbReference>
<dbReference type="EMBL" id="CP009788">
    <property type="protein sequence ID" value="AJE03247.1"/>
    <property type="molecule type" value="Genomic_DNA"/>
</dbReference>
<dbReference type="Pfam" id="PF02638">
    <property type="entry name" value="GHL10"/>
    <property type="match status" value="1"/>
</dbReference>
<keyword evidence="2" id="KW-1015">Disulfide bond</keyword>
<dbReference type="SUPFAM" id="SSF51445">
    <property type="entry name" value="(Trans)glycosidases"/>
    <property type="match status" value="1"/>
</dbReference>
<feature type="domain" description="LamG-like jellyroll fold" evidence="4">
    <location>
        <begin position="92"/>
        <end position="238"/>
    </location>
</feature>
<feature type="signal peptide" evidence="3">
    <location>
        <begin position="1"/>
        <end position="26"/>
    </location>
</feature>
<dbReference type="HOGENOM" id="CLU_454747_0_0_7"/>
<dbReference type="InterPro" id="IPR003790">
    <property type="entry name" value="GHL10"/>
</dbReference>
<reference evidence="5 6" key="1">
    <citation type="journal article" date="2015" name="Genome Announc.">
        <title>Complete Genome of Geobacter pickeringii G13T, a Metal-Reducing Isolate from Sedimentary Kaolin Deposits.</title>
        <authorList>
            <person name="Badalamenti J.P."/>
            <person name="Bond D.R."/>
        </authorList>
    </citation>
    <scope>NUCLEOTIDE SEQUENCE [LARGE SCALE GENOMIC DNA]</scope>
    <source>
        <strain evidence="5 6">G13</strain>
    </source>
</reference>
<dbReference type="SMART" id="SM00560">
    <property type="entry name" value="LamGL"/>
    <property type="match status" value="1"/>
</dbReference>
<feature type="chain" id="PRO_5002098210" description="LamG-like jellyroll fold domain-containing protein" evidence="3">
    <location>
        <begin position="27"/>
        <end position="600"/>
    </location>
</feature>
<dbReference type="Proteomes" id="UP000057609">
    <property type="component" value="Chromosome"/>
</dbReference>
<accession>A0A0B5B9J5</accession>
<keyword evidence="1 3" id="KW-0732">Signal</keyword>
<evidence type="ECO:0000259" key="4">
    <source>
        <dbReference type="SMART" id="SM00560"/>
    </source>
</evidence>
<dbReference type="InterPro" id="IPR017853">
    <property type="entry name" value="GH"/>
</dbReference>
<dbReference type="PANTHER" id="PTHR43405">
    <property type="entry name" value="GLYCOSYL HYDROLASE DIGH"/>
    <property type="match status" value="1"/>
</dbReference>
<evidence type="ECO:0000256" key="2">
    <source>
        <dbReference type="ARBA" id="ARBA00023157"/>
    </source>
</evidence>
<dbReference type="KEGG" id="gpi:GPICK_07680"/>
<dbReference type="RefSeq" id="WP_039741868.1">
    <property type="nucleotide sequence ID" value="NZ_CP009788.1"/>
</dbReference>
<dbReference type="SUPFAM" id="SSF49899">
    <property type="entry name" value="Concanavalin A-like lectins/glucanases"/>
    <property type="match status" value="1"/>
</dbReference>
<proteinExistence type="predicted"/>